<keyword evidence="4" id="KW-1185">Reference proteome</keyword>
<dbReference type="InterPro" id="IPR013022">
    <property type="entry name" value="Xyl_isomerase-like_TIM-brl"/>
</dbReference>
<dbReference type="InterPro" id="IPR036237">
    <property type="entry name" value="Xyl_isomerase-like_sf"/>
</dbReference>
<dbReference type="AlphaFoldDB" id="A0A1R4K778"/>
<name>A0A1R4K778_9MICO</name>
<dbReference type="InterPro" id="IPR050312">
    <property type="entry name" value="IolE/XylAMocC-like"/>
</dbReference>
<dbReference type="GO" id="GO:0016853">
    <property type="term" value="F:isomerase activity"/>
    <property type="evidence" value="ECO:0007669"/>
    <property type="project" value="UniProtKB-KW"/>
</dbReference>
<accession>A0A1R4K778</accession>
<evidence type="ECO:0000259" key="2">
    <source>
        <dbReference type="Pfam" id="PF01261"/>
    </source>
</evidence>
<sequence>MQIGAHGLVFSGQFNEPGLRRAIEGTKNAGFDLIEIPLMDLQGFDSALAARMLADNDLAVSSSLGLTADTDLSSEDSKVVAAGEDALERCLEHVAVMGGDMLCGVIYSAMRKYMAPSTERGIANSQAALARLAEKASAHGIRLSLEVVNRYESNIFNTGRGALGFVDGIGRDDISVHLDTYHMNIEESDLFQPVHDVAAAGKLGYVHIGESHRGYLGTGTVDFPTFFRALHDVQYDGPIVFESFSSAVVSAQLSHTLGIWRNLWEDSDDLAAHANRFIRDGLHAVRTIDRH</sequence>
<evidence type="ECO:0000313" key="3">
    <source>
        <dbReference type="EMBL" id="SJN40098.1"/>
    </source>
</evidence>
<dbReference type="Gene3D" id="3.20.20.150">
    <property type="entry name" value="Divalent-metal-dependent TIM barrel enzymes"/>
    <property type="match status" value="1"/>
</dbReference>
<organism evidence="3 4">
    <name type="scientific">Microbacterium esteraromaticum</name>
    <dbReference type="NCBI Taxonomy" id="57043"/>
    <lineage>
        <taxon>Bacteria</taxon>
        <taxon>Bacillati</taxon>
        <taxon>Actinomycetota</taxon>
        <taxon>Actinomycetes</taxon>
        <taxon>Micrococcales</taxon>
        <taxon>Microbacteriaceae</taxon>
        <taxon>Microbacterium</taxon>
    </lineage>
</organism>
<feature type="domain" description="Xylose isomerase-like TIM barrel" evidence="2">
    <location>
        <begin position="26"/>
        <end position="247"/>
    </location>
</feature>
<dbReference type="Pfam" id="PF01261">
    <property type="entry name" value="AP_endonuc_2"/>
    <property type="match status" value="1"/>
</dbReference>
<keyword evidence="3" id="KW-0413">Isomerase</keyword>
<dbReference type="EMBL" id="FUKO01000023">
    <property type="protein sequence ID" value="SJN40098.1"/>
    <property type="molecule type" value="Genomic_DNA"/>
</dbReference>
<evidence type="ECO:0000256" key="1">
    <source>
        <dbReference type="ARBA" id="ARBA00023277"/>
    </source>
</evidence>
<dbReference type="SUPFAM" id="SSF51658">
    <property type="entry name" value="Xylose isomerase-like"/>
    <property type="match status" value="1"/>
</dbReference>
<evidence type="ECO:0000313" key="4">
    <source>
        <dbReference type="Proteomes" id="UP000196320"/>
    </source>
</evidence>
<reference evidence="3 4" key="1">
    <citation type="submission" date="2017-02" db="EMBL/GenBank/DDBJ databases">
        <authorList>
            <person name="Peterson S.W."/>
        </authorList>
    </citation>
    <scope>NUCLEOTIDE SEQUENCE [LARGE SCALE GENOMIC DNA]</scope>
    <source>
        <strain evidence="3 4">B Mb 05.01</strain>
    </source>
</reference>
<protein>
    <submittedName>
        <fullName evidence="3">D-tagatose 3-epimerase</fullName>
        <ecNumber evidence="3">5.3.1.-</ecNumber>
    </submittedName>
</protein>
<dbReference type="RefSeq" id="WP_087132238.1">
    <property type="nucleotide sequence ID" value="NZ_FUKO01000023.1"/>
</dbReference>
<dbReference type="PANTHER" id="PTHR12110:SF41">
    <property type="entry name" value="INOSOSE DEHYDRATASE"/>
    <property type="match status" value="1"/>
</dbReference>
<keyword evidence="1" id="KW-0119">Carbohydrate metabolism</keyword>
<dbReference type="Proteomes" id="UP000196320">
    <property type="component" value="Unassembled WGS sequence"/>
</dbReference>
<gene>
    <name evidence="3" type="ORF">FM104_10810</name>
</gene>
<dbReference type="EC" id="5.3.1.-" evidence="3"/>
<dbReference type="PANTHER" id="PTHR12110">
    <property type="entry name" value="HYDROXYPYRUVATE ISOMERASE"/>
    <property type="match status" value="1"/>
</dbReference>
<dbReference type="OrthoDB" id="9801426at2"/>
<proteinExistence type="predicted"/>